<evidence type="ECO:0000256" key="5">
    <source>
        <dbReference type="HAMAP-Rule" id="MF_00198"/>
    </source>
</evidence>
<comment type="subunit">
    <text evidence="5">Homodimer or homotetramer.</text>
</comment>
<accession>A0ABT5VVR2</accession>
<dbReference type="RefSeq" id="WP_275110670.1">
    <property type="nucleotide sequence ID" value="NZ_JAKJSC010000003.1"/>
</dbReference>
<feature type="domain" description="PABS" evidence="7">
    <location>
        <begin position="209"/>
        <end position="445"/>
    </location>
</feature>
<comment type="subcellular location">
    <subcellularLocation>
        <location evidence="5">Cell membrane</location>
        <topology evidence="5">Multi-pass membrane protein</topology>
    </subcellularLocation>
</comment>
<keyword evidence="5" id="KW-0812">Transmembrane</keyword>
<dbReference type="PANTHER" id="PTHR43317:SF1">
    <property type="entry name" value="THERMOSPERMINE SYNTHASE ACAULIS5"/>
    <property type="match status" value="1"/>
</dbReference>
<dbReference type="Proteomes" id="UP001528920">
    <property type="component" value="Unassembled WGS sequence"/>
</dbReference>
<evidence type="ECO:0000256" key="1">
    <source>
        <dbReference type="ARBA" id="ARBA00007867"/>
    </source>
</evidence>
<dbReference type="HAMAP" id="MF_00198">
    <property type="entry name" value="Spermidine_synth"/>
    <property type="match status" value="1"/>
</dbReference>
<keyword evidence="2 5" id="KW-0808">Transferase</keyword>
<keyword evidence="5" id="KW-0472">Membrane</keyword>
<dbReference type="InterPro" id="IPR030374">
    <property type="entry name" value="PABS"/>
</dbReference>
<feature type="binding site" evidence="5">
    <location>
        <position position="240"/>
    </location>
    <ligand>
        <name>S-methyl-5'-thioadenosine</name>
        <dbReference type="ChEBI" id="CHEBI:17509"/>
    </ligand>
</feature>
<keyword evidence="5" id="KW-1003">Cell membrane</keyword>
<dbReference type="SUPFAM" id="SSF53335">
    <property type="entry name" value="S-adenosyl-L-methionine-dependent methyltransferases"/>
    <property type="match status" value="1"/>
</dbReference>
<feature type="transmembrane region" description="Helical" evidence="5">
    <location>
        <begin position="196"/>
        <end position="214"/>
    </location>
</feature>
<comment type="caution">
    <text evidence="8">The sequence shown here is derived from an EMBL/GenBank/DDBJ whole genome shotgun (WGS) entry which is preliminary data.</text>
</comment>
<feature type="transmembrane region" description="Helical" evidence="5">
    <location>
        <begin position="143"/>
        <end position="162"/>
    </location>
</feature>
<feature type="binding site" evidence="5">
    <location>
        <position position="270"/>
    </location>
    <ligand>
        <name>spermidine</name>
        <dbReference type="ChEBI" id="CHEBI:57834"/>
    </ligand>
</feature>
<dbReference type="PROSITE" id="PS51006">
    <property type="entry name" value="PABS_2"/>
    <property type="match status" value="1"/>
</dbReference>
<feature type="transmembrane region" description="Helical" evidence="5">
    <location>
        <begin position="71"/>
        <end position="95"/>
    </location>
</feature>
<dbReference type="NCBIfam" id="NF002956">
    <property type="entry name" value="PRK03612.1"/>
    <property type="match status" value="1"/>
</dbReference>
<feature type="transmembrane region" description="Helical" evidence="5">
    <location>
        <begin position="168"/>
        <end position="189"/>
    </location>
</feature>
<keyword evidence="9" id="KW-1185">Reference proteome</keyword>
<name>A0ABT5VVR2_9BACT</name>
<dbReference type="InterPro" id="IPR030373">
    <property type="entry name" value="PABS_CS"/>
</dbReference>
<dbReference type="EC" id="2.5.1.16" evidence="5"/>
<keyword evidence="3 5" id="KW-0745">Spermidine biosynthesis</keyword>
<feature type="binding site" evidence="5">
    <location>
        <position position="314"/>
    </location>
    <ligand>
        <name>S-methyl-5'-thioadenosine</name>
        <dbReference type="ChEBI" id="CHEBI:17509"/>
    </ligand>
</feature>
<evidence type="ECO:0000313" key="8">
    <source>
        <dbReference type="EMBL" id="MDE5419340.1"/>
    </source>
</evidence>
<reference evidence="8 9" key="1">
    <citation type="submission" date="2022-01" db="EMBL/GenBank/DDBJ databases">
        <title>Labilibaculum sp. nov, a marine bacterium isolated from Antarctica.</title>
        <authorList>
            <person name="Dai W."/>
        </authorList>
    </citation>
    <scope>NUCLEOTIDE SEQUENCE [LARGE SCALE GENOMIC DNA]</scope>
    <source>
        <strain evidence="8 9">DW002</strain>
    </source>
</reference>
<evidence type="ECO:0000259" key="7">
    <source>
        <dbReference type="PROSITE" id="PS51006"/>
    </source>
</evidence>
<dbReference type="PROSITE" id="PS01330">
    <property type="entry name" value="PABS_1"/>
    <property type="match status" value="1"/>
</dbReference>
<keyword evidence="5" id="KW-1133">Transmembrane helix</keyword>
<evidence type="ECO:0000256" key="3">
    <source>
        <dbReference type="ARBA" id="ARBA00023066"/>
    </source>
</evidence>
<dbReference type="Pfam" id="PF01564">
    <property type="entry name" value="Spermine_synth"/>
    <property type="match status" value="1"/>
</dbReference>
<dbReference type="Gene3D" id="3.40.50.150">
    <property type="entry name" value="Vaccinia Virus protein VP39"/>
    <property type="match status" value="1"/>
</dbReference>
<evidence type="ECO:0000313" key="9">
    <source>
        <dbReference type="Proteomes" id="UP001528920"/>
    </source>
</evidence>
<dbReference type="PANTHER" id="PTHR43317">
    <property type="entry name" value="THERMOSPERMINE SYNTHASE ACAULIS5"/>
    <property type="match status" value="1"/>
</dbReference>
<protein>
    <recommendedName>
        <fullName evidence="5">Polyamine aminopropyltransferase</fullName>
    </recommendedName>
    <alternativeName>
        <fullName evidence="5">Putrescine aminopropyltransferase</fullName>
        <shortName evidence="5">PAPT</shortName>
    </alternativeName>
    <alternativeName>
        <fullName evidence="5">Spermidine synthase</fullName>
        <shortName evidence="5">SPDS</shortName>
        <shortName evidence="5">SPDSY</shortName>
        <ecNumber evidence="5">2.5.1.16</ecNumber>
    </alternativeName>
</protein>
<comment type="similarity">
    <text evidence="1 5">Belongs to the spermidine/spermine synthase family.</text>
</comment>
<sequence>MFKNRSTLLKAAIFATGFSGVVAEYILSTLAQYFLGNSVFHWVMIISLMLFSMGLGSRITKNFENGLLKKFLILEFALSFIVSFAALLVYTASAYTQSIGILIYSLAICIGLLIGMEIPLVIRINDDYEKLQFNISNILENDYYGSLLGGVFFAFIGLPVFGLIYTPFILGFVNFSVSIIVLYFLWDLLKSQERKLLVSLGAFIMISLTTGIFVTDPIIKFGEQQKYADKVIYTEQTKYQRIVMTQWKNDYWLYLNGNQQLCTRDEIMYHEPLVHPAMSLHPNPTKILVLGGGDGCAVREILKYPKVEKITLVDLDPAMTNLGKNHPILTELNQNSLSNDKVEVLNDDGYKYMLSNENYFDVIIIDLPDPRSIELGRLYSHEFYKICYRHLRPGGVIVTQSGSPYFATQAFSCIVETIKSAGFETVPMHNQVITLGEWGWTLGVKQPPYESVKAELQKLEINVPTRWINKEAMTLITSFGKDYYPWKKDSVHVNRIHEPVLHKYYMKGNWDLY</sequence>
<evidence type="ECO:0000256" key="4">
    <source>
        <dbReference type="ARBA" id="ARBA00023115"/>
    </source>
</evidence>
<comment type="caution">
    <text evidence="5">Lacks conserved residue(s) required for the propagation of feature annotation.</text>
</comment>
<keyword evidence="4 5" id="KW-0620">Polyamine biosynthesis</keyword>
<dbReference type="InterPro" id="IPR029063">
    <property type="entry name" value="SAM-dependent_MTases_sf"/>
</dbReference>
<dbReference type="CDD" id="cd02440">
    <property type="entry name" value="AdoMet_MTases"/>
    <property type="match status" value="1"/>
</dbReference>
<feature type="binding site" evidence="5">
    <location>
        <position position="294"/>
    </location>
    <ligand>
        <name>spermidine</name>
        <dbReference type="ChEBI" id="CHEBI:57834"/>
    </ligand>
</feature>
<proteinExistence type="inferred from homology"/>
<organism evidence="8 9">
    <name type="scientific">Paralabilibaculum antarcticum</name>
    <dbReference type="NCBI Taxonomy" id="2912572"/>
    <lineage>
        <taxon>Bacteria</taxon>
        <taxon>Pseudomonadati</taxon>
        <taxon>Bacteroidota</taxon>
        <taxon>Bacteroidia</taxon>
        <taxon>Marinilabiliales</taxon>
        <taxon>Marinifilaceae</taxon>
        <taxon>Paralabilibaculum</taxon>
    </lineage>
</organism>
<evidence type="ECO:0000256" key="6">
    <source>
        <dbReference type="PROSITE-ProRule" id="PRU00354"/>
    </source>
</evidence>
<gene>
    <name evidence="5" type="primary">speE</name>
    <name evidence="8" type="ORF">L3049_15175</name>
</gene>
<dbReference type="InterPro" id="IPR001045">
    <property type="entry name" value="Spermi_synthase"/>
</dbReference>
<dbReference type="NCBIfam" id="NF037959">
    <property type="entry name" value="MFS_SpdSyn"/>
    <property type="match status" value="1"/>
</dbReference>
<comment type="pathway">
    <text evidence="5">Amine and polyamine biosynthesis; spermidine biosynthesis; spermidine from putrescine: step 1/1.</text>
</comment>
<dbReference type="EMBL" id="JAKJSC010000003">
    <property type="protein sequence ID" value="MDE5419340.1"/>
    <property type="molecule type" value="Genomic_DNA"/>
</dbReference>
<evidence type="ECO:0000256" key="2">
    <source>
        <dbReference type="ARBA" id="ARBA00022679"/>
    </source>
</evidence>
<comment type="catalytic activity">
    <reaction evidence="5">
        <text>S-adenosyl 3-(methylsulfanyl)propylamine + putrescine = S-methyl-5'-thioadenosine + spermidine + H(+)</text>
        <dbReference type="Rhea" id="RHEA:12721"/>
        <dbReference type="ChEBI" id="CHEBI:15378"/>
        <dbReference type="ChEBI" id="CHEBI:17509"/>
        <dbReference type="ChEBI" id="CHEBI:57443"/>
        <dbReference type="ChEBI" id="CHEBI:57834"/>
        <dbReference type="ChEBI" id="CHEBI:326268"/>
        <dbReference type="EC" id="2.5.1.16"/>
    </reaction>
</comment>
<dbReference type="GO" id="GO:0004766">
    <property type="term" value="F:spermidine synthase activity"/>
    <property type="evidence" value="ECO:0007669"/>
    <property type="project" value="UniProtKB-EC"/>
</dbReference>
<feature type="transmembrane region" description="Helical" evidence="5">
    <location>
        <begin position="101"/>
        <end position="122"/>
    </location>
</feature>
<feature type="transmembrane region" description="Helical" evidence="5">
    <location>
        <begin position="39"/>
        <end position="59"/>
    </location>
</feature>
<feature type="active site" description="Proton acceptor" evidence="5 6">
    <location>
        <position position="366"/>
    </location>
</feature>
<feature type="binding site" evidence="5">
    <location>
        <begin position="348"/>
        <end position="349"/>
    </location>
    <ligand>
        <name>S-methyl-5'-thioadenosine</name>
        <dbReference type="ChEBI" id="CHEBI:17509"/>
    </ligand>
</feature>
<comment type="function">
    <text evidence="5">Catalyzes the irreversible transfer of a propylamine group from the amino donor S-adenosylmethioninamine (decarboxy-AdoMet) to putrescine (1,4-diaminobutane) to yield spermidine.</text>
</comment>